<dbReference type="Proteomes" id="UP000619260">
    <property type="component" value="Unassembled WGS sequence"/>
</dbReference>
<keyword evidence="3" id="KW-1185">Reference proteome</keyword>
<evidence type="ECO:0000313" key="3">
    <source>
        <dbReference type="Proteomes" id="UP000619260"/>
    </source>
</evidence>
<gene>
    <name evidence="2" type="ORF">Val02_03240</name>
</gene>
<comment type="caution">
    <text evidence="2">The sequence shown here is derived from an EMBL/GenBank/DDBJ whole genome shotgun (WGS) entry which is preliminary data.</text>
</comment>
<dbReference type="RefSeq" id="WP_239151419.1">
    <property type="nucleotide sequence ID" value="NZ_BOPF01000002.1"/>
</dbReference>
<reference evidence="2" key="1">
    <citation type="submission" date="2021-01" db="EMBL/GenBank/DDBJ databases">
        <title>Whole genome shotgun sequence of Virgisporangium aliadipatigenens NBRC 105644.</title>
        <authorList>
            <person name="Komaki H."/>
            <person name="Tamura T."/>
        </authorList>
    </citation>
    <scope>NUCLEOTIDE SEQUENCE</scope>
    <source>
        <strain evidence="2">NBRC 105644</strain>
    </source>
</reference>
<proteinExistence type="predicted"/>
<name>A0A8J4DNC7_9ACTN</name>
<evidence type="ECO:0000313" key="2">
    <source>
        <dbReference type="EMBL" id="GIJ43438.1"/>
    </source>
</evidence>
<sequence>MHLAYSLAARHPRPLNGGVDYAHLLDGYAHGPTAGPEATARALEKAAGAASIVLVEGVSDQIALETLARRRGYDLAARQVVIVPTGGAHGTRRYLERFVPSGVRLSGLCDVGEEPVIRRALASSGLGAPTSRAELERLGFHVCDVDLEDELIRAVGVPGVEALLAEHGELQAFRTMRGQAAWRGRSLDAQIRRFLVIRARRKLAYARLLVEAVDPSRVPRPLDGVLAAAFR</sequence>
<dbReference type="Pfam" id="PF20469">
    <property type="entry name" value="OLD-like_TOPRIM"/>
    <property type="match status" value="1"/>
</dbReference>
<protein>
    <recommendedName>
        <fullName evidence="1">OLD protein-like TOPRIM domain-containing protein</fullName>
    </recommendedName>
</protein>
<accession>A0A8J4DNC7</accession>
<feature type="domain" description="OLD protein-like TOPRIM" evidence="1">
    <location>
        <begin position="50"/>
        <end position="110"/>
    </location>
</feature>
<dbReference type="InterPro" id="IPR034139">
    <property type="entry name" value="TOPRIM_OLD"/>
</dbReference>
<organism evidence="2 3">
    <name type="scientific">Virgisporangium aliadipatigenens</name>
    <dbReference type="NCBI Taxonomy" id="741659"/>
    <lineage>
        <taxon>Bacteria</taxon>
        <taxon>Bacillati</taxon>
        <taxon>Actinomycetota</taxon>
        <taxon>Actinomycetes</taxon>
        <taxon>Micromonosporales</taxon>
        <taxon>Micromonosporaceae</taxon>
        <taxon>Virgisporangium</taxon>
    </lineage>
</organism>
<dbReference type="AlphaFoldDB" id="A0A8J4DNC7"/>
<evidence type="ECO:0000259" key="1">
    <source>
        <dbReference type="Pfam" id="PF20469"/>
    </source>
</evidence>
<dbReference type="EMBL" id="BOPF01000002">
    <property type="protein sequence ID" value="GIJ43438.1"/>
    <property type="molecule type" value="Genomic_DNA"/>
</dbReference>